<dbReference type="Proteomes" id="UP000034954">
    <property type="component" value="Unassembled WGS sequence"/>
</dbReference>
<comment type="caution">
    <text evidence="2">The sequence shown here is derived from an EMBL/GenBank/DDBJ whole genome shotgun (WGS) entry which is preliminary data.</text>
</comment>
<name>A0A0M2UQF4_9BACT</name>
<accession>A0A0M2UQF4</accession>
<dbReference type="EMBL" id="LAQJ01000313">
    <property type="protein sequence ID" value="KKO17890.1"/>
    <property type="molecule type" value="Genomic_DNA"/>
</dbReference>
<evidence type="ECO:0000313" key="3">
    <source>
        <dbReference type="Proteomes" id="UP000034954"/>
    </source>
</evidence>
<reference evidence="2 3" key="1">
    <citation type="journal article" date="2013" name="BMC Microbiol.">
        <title>Identification of the type II cytochrome c maturation pathway in anammox bacteria by comparative genomics.</title>
        <authorList>
            <person name="Ferousi C."/>
            <person name="Speth D.R."/>
            <person name="Reimann J."/>
            <person name="Op den Camp H.J."/>
            <person name="Allen J.W."/>
            <person name="Keltjens J.T."/>
            <person name="Jetten M.S."/>
        </authorList>
    </citation>
    <scope>NUCLEOTIDE SEQUENCE [LARGE SCALE GENOMIC DNA]</scope>
    <source>
        <strain evidence="2">RU1</strain>
    </source>
</reference>
<keyword evidence="2" id="KW-0378">Hydrolase</keyword>
<evidence type="ECO:0000313" key="2">
    <source>
        <dbReference type="EMBL" id="KKO17890.1"/>
    </source>
</evidence>
<evidence type="ECO:0000259" key="1">
    <source>
        <dbReference type="Pfam" id="PF18470"/>
    </source>
</evidence>
<dbReference type="InterPro" id="IPR036397">
    <property type="entry name" value="RNaseH_sf"/>
</dbReference>
<sequence>MEKYILGLDVGTNSIGSAIVRCDGNKQPVGLIALHNRIFQEMVEADTRVPKNKKRREKRGARKLVRRYKMRRTKLVQLLSENKMLPDSMQDMKNWEGVLNGIGDPFLLRAKGANEPLSPYEFGRALMHLLRRRGYRSNRGAKYIELIKHPKVVEFSQAELQDNDEIEGEDKAKADDRRKVLRGISRLYEAMKANNCITLGQFIYKTSSERNHEPRRITKLTLNDTTLYANRKLYEDEFNFLWDKQNQFLSLSDGIKASIHDAIFSQRPMKIQKNLVGKCSLEIRKPRAAKVTLEAQEFRMLQEINDLKIKLPYTPFSPLTPEQRATLLNAIDNIKNLNEKGQLPWADVKKVLDLDKKAKFNLQETSKNGLSGNRTNLVCRHINYKLYIVDNFNYIAP</sequence>
<dbReference type="GO" id="GO:0004519">
    <property type="term" value="F:endonuclease activity"/>
    <property type="evidence" value="ECO:0007669"/>
    <property type="project" value="UniProtKB-KW"/>
</dbReference>
<dbReference type="InterPro" id="IPR028629">
    <property type="entry name" value="Cas9"/>
</dbReference>
<dbReference type="InterPro" id="IPR040619">
    <property type="entry name" value="Cas9_alpha-helical_lobe"/>
</dbReference>
<gene>
    <name evidence="2" type="primary">cas9_1</name>
    <name evidence="2" type="ORF">BROFUL_03438</name>
</gene>
<keyword evidence="2" id="KW-0540">Nuclease</keyword>
<keyword evidence="2" id="KW-0255">Endonuclease</keyword>
<feature type="domain" description="Cas9 alpha-helical lobe" evidence="1">
    <location>
        <begin position="271"/>
        <end position="358"/>
    </location>
</feature>
<proteinExistence type="predicted"/>
<dbReference type="NCBIfam" id="TIGR01865">
    <property type="entry name" value="cas_Csn1"/>
    <property type="match status" value="1"/>
</dbReference>
<keyword evidence="3" id="KW-1185">Reference proteome</keyword>
<dbReference type="Gene3D" id="3.30.420.10">
    <property type="entry name" value="Ribonuclease H-like superfamily/Ribonuclease H"/>
    <property type="match status" value="1"/>
</dbReference>
<dbReference type="Pfam" id="PF18470">
    <property type="entry name" value="Cas9_a"/>
    <property type="match status" value="1"/>
</dbReference>
<protein>
    <submittedName>
        <fullName evidence="2">CRISPR-associated endonuclease Cas9</fullName>
    </submittedName>
</protein>
<dbReference type="AlphaFoldDB" id="A0A0M2UQF4"/>
<dbReference type="GO" id="GO:0003676">
    <property type="term" value="F:nucleic acid binding"/>
    <property type="evidence" value="ECO:0007669"/>
    <property type="project" value="InterPro"/>
</dbReference>
<organism evidence="2 3">
    <name type="scientific">Candidatus Brocadia fulgida</name>
    <dbReference type="NCBI Taxonomy" id="380242"/>
    <lineage>
        <taxon>Bacteria</taxon>
        <taxon>Pseudomonadati</taxon>
        <taxon>Planctomycetota</taxon>
        <taxon>Candidatus Brocadiia</taxon>
        <taxon>Candidatus Brocadiales</taxon>
        <taxon>Candidatus Brocadiaceae</taxon>
        <taxon>Candidatus Brocadia</taxon>
    </lineage>
</organism>